<evidence type="ECO:0000313" key="3">
    <source>
        <dbReference type="WBParaSite" id="nRc.2.0.1.t05640-RA"/>
    </source>
</evidence>
<proteinExistence type="predicted"/>
<sequence>MVHDDSKRNGMLRNYPATKERKTIIGDIHGEYQIEMDKKAEMKKKEKYNYMDTTGHTSKISTETGTNNCHDYYNASTGHWNLNFDRSPATSSRTASTDDGTSTTNAYAGHIESEQNAICHNIEKRTPPSRERTAHTS</sequence>
<name>A0A915HV34_ROMCU</name>
<evidence type="ECO:0000256" key="1">
    <source>
        <dbReference type="SAM" id="MobiDB-lite"/>
    </source>
</evidence>
<dbReference type="WBParaSite" id="nRc.2.0.1.t05640-RA">
    <property type="protein sequence ID" value="nRc.2.0.1.t05640-RA"/>
    <property type="gene ID" value="nRc.2.0.1.g05640"/>
</dbReference>
<evidence type="ECO:0000313" key="2">
    <source>
        <dbReference type="Proteomes" id="UP000887565"/>
    </source>
</evidence>
<dbReference type="Proteomes" id="UP000887565">
    <property type="component" value="Unplaced"/>
</dbReference>
<organism evidence="2 3">
    <name type="scientific">Romanomermis culicivorax</name>
    <name type="common">Nematode worm</name>
    <dbReference type="NCBI Taxonomy" id="13658"/>
    <lineage>
        <taxon>Eukaryota</taxon>
        <taxon>Metazoa</taxon>
        <taxon>Ecdysozoa</taxon>
        <taxon>Nematoda</taxon>
        <taxon>Enoplea</taxon>
        <taxon>Dorylaimia</taxon>
        <taxon>Mermithida</taxon>
        <taxon>Mermithoidea</taxon>
        <taxon>Mermithidae</taxon>
        <taxon>Romanomermis</taxon>
    </lineage>
</organism>
<dbReference type="AlphaFoldDB" id="A0A915HV34"/>
<feature type="region of interest" description="Disordered" evidence="1">
    <location>
        <begin position="80"/>
        <end position="137"/>
    </location>
</feature>
<protein>
    <submittedName>
        <fullName evidence="3">Uncharacterized protein</fullName>
    </submittedName>
</protein>
<accession>A0A915HV34</accession>
<feature type="compositionally biased region" description="Basic and acidic residues" evidence="1">
    <location>
        <begin position="121"/>
        <end position="137"/>
    </location>
</feature>
<reference evidence="3" key="1">
    <citation type="submission" date="2022-11" db="UniProtKB">
        <authorList>
            <consortium name="WormBaseParasite"/>
        </authorList>
    </citation>
    <scope>IDENTIFICATION</scope>
</reference>
<keyword evidence="2" id="KW-1185">Reference proteome</keyword>
<feature type="compositionally biased region" description="Low complexity" evidence="1">
    <location>
        <begin position="85"/>
        <end position="104"/>
    </location>
</feature>